<dbReference type="Gene3D" id="3.30.505.10">
    <property type="entry name" value="SH2 domain"/>
    <property type="match status" value="1"/>
</dbReference>
<proteinExistence type="predicted"/>
<dbReference type="CTD" id="9047"/>
<feature type="domain" description="SH2" evidence="4">
    <location>
        <begin position="166"/>
        <end position="257"/>
    </location>
</feature>
<dbReference type="SMART" id="SM00252">
    <property type="entry name" value="SH2"/>
    <property type="match status" value="1"/>
</dbReference>
<accession>A0AAX6S9T3</accession>
<evidence type="ECO:0000256" key="2">
    <source>
        <dbReference type="PROSITE-ProRule" id="PRU00191"/>
    </source>
</evidence>
<protein>
    <submittedName>
        <fullName evidence="6">SH2 domain-containing protein 2A isoform X1</fullName>
    </submittedName>
</protein>
<organism evidence="5 6">
    <name type="scientific">Heterocephalus glaber</name>
    <name type="common">Naked mole rat</name>
    <dbReference type="NCBI Taxonomy" id="10181"/>
    <lineage>
        <taxon>Eukaryota</taxon>
        <taxon>Metazoa</taxon>
        <taxon>Chordata</taxon>
        <taxon>Craniata</taxon>
        <taxon>Vertebrata</taxon>
        <taxon>Euteleostomi</taxon>
        <taxon>Mammalia</taxon>
        <taxon>Eutheria</taxon>
        <taxon>Euarchontoglires</taxon>
        <taxon>Glires</taxon>
        <taxon>Rodentia</taxon>
        <taxon>Hystricomorpha</taxon>
        <taxon>Bathyergidae</taxon>
        <taxon>Heterocephalus</taxon>
    </lineage>
</organism>
<dbReference type="RefSeq" id="XP_021105155.1">
    <property type="nucleotide sequence ID" value="XM_021249496.1"/>
</dbReference>
<name>A0AAX6S9T3_HETGA</name>
<keyword evidence="5" id="KW-1185">Reference proteome</keyword>
<dbReference type="SUPFAM" id="SSF55550">
    <property type="entry name" value="SH2 domain"/>
    <property type="match status" value="1"/>
</dbReference>
<gene>
    <name evidence="6" type="primary">Sh2d2a</name>
</gene>
<dbReference type="PANTHER" id="PTHR14388:SF9">
    <property type="entry name" value="SH2 DOMAIN-CONTAINING PROTEIN 2A"/>
    <property type="match status" value="1"/>
</dbReference>
<sequence>MQPPLGGEASCSGLWDDFRPHLPFSRGQGETFCLPLSLSVIARCSGIRGSPPQREEGGKSLETKQLELRKGFKSVTLGRTFFLGNSTLKSRRGWVWGRRWRRPANHDASPTQGTARALGPASVPGSPEKVEEVPGEGSLSLQAKTRAWFQKTQAWSLLQCGGAPAWFHGFITRREAERLLEPQPRGCYLVRFSESAVTFVLTYRSQACCRHFLLGQLTDGRHVVLGEDSAHARLQDLLCHYTARPLSPYGETLSQPLARQTPEPVGLSPRTKDSDSPSQSQDPSPLHKQSLSPAWEPKEAPLPRPKPPIPAKPMLPTEVCTSPEPRLRPAPPPIYQDPEESIAFYAMGRGCPAEASSHVYAELPGLEVGDQSPGSLQLRPENSVPQQPPLCWRHTLPANLSRQVLQDRRQVWLPLEPPQEVDCPNWLVPKSP</sequence>
<feature type="region of interest" description="Disordered" evidence="3">
    <location>
        <begin position="103"/>
        <end position="137"/>
    </location>
</feature>
<dbReference type="Pfam" id="PF00017">
    <property type="entry name" value="SH2"/>
    <property type="match status" value="1"/>
</dbReference>
<reference evidence="6" key="1">
    <citation type="submission" date="2025-08" db="UniProtKB">
        <authorList>
            <consortium name="RefSeq"/>
        </authorList>
    </citation>
    <scope>IDENTIFICATION</scope>
</reference>
<dbReference type="PROSITE" id="PS50001">
    <property type="entry name" value="SH2"/>
    <property type="match status" value="1"/>
</dbReference>
<dbReference type="PANTHER" id="PTHR14388">
    <property type="entry name" value="T CELL-SPECIFIC ADAPTER PROTEIN TSAD"/>
    <property type="match status" value="1"/>
</dbReference>
<keyword evidence="1 2" id="KW-0727">SH2 domain</keyword>
<evidence type="ECO:0000259" key="4">
    <source>
        <dbReference type="PROSITE" id="PS50001"/>
    </source>
</evidence>
<feature type="compositionally biased region" description="Pro residues" evidence="3">
    <location>
        <begin position="302"/>
        <end position="313"/>
    </location>
</feature>
<feature type="region of interest" description="Disordered" evidence="3">
    <location>
        <begin position="250"/>
        <end position="336"/>
    </location>
</feature>
<dbReference type="Proteomes" id="UP000694906">
    <property type="component" value="Unplaced"/>
</dbReference>
<evidence type="ECO:0000313" key="5">
    <source>
        <dbReference type="Proteomes" id="UP000694906"/>
    </source>
</evidence>
<dbReference type="GeneID" id="101701381"/>
<evidence type="ECO:0000256" key="3">
    <source>
        <dbReference type="SAM" id="MobiDB-lite"/>
    </source>
</evidence>
<dbReference type="AlphaFoldDB" id="A0AAX6S9T3"/>
<dbReference type="GO" id="GO:0005737">
    <property type="term" value="C:cytoplasm"/>
    <property type="evidence" value="ECO:0007669"/>
    <property type="project" value="TreeGrafter"/>
</dbReference>
<dbReference type="InterPro" id="IPR000980">
    <property type="entry name" value="SH2"/>
</dbReference>
<dbReference type="InterPro" id="IPR036860">
    <property type="entry name" value="SH2_dom_sf"/>
</dbReference>
<dbReference type="PRINTS" id="PR00401">
    <property type="entry name" value="SH2DOMAIN"/>
</dbReference>
<evidence type="ECO:0000256" key="1">
    <source>
        <dbReference type="ARBA" id="ARBA00022999"/>
    </source>
</evidence>
<evidence type="ECO:0000313" key="6">
    <source>
        <dbReference type="RefSeq" id="XP_021105155.1"/>
    </source>
</evidence>